<feature type="transmembrane region" description="Helical" evidence="1">
    <location>
        <begin position="192"/>
        <end position="208"/>
    </location>
</feature>
<feature type="transmembrane region" description="Helical" evidence="1">
    <location>
        <begin position="90"/>
        <end position="108"/>
    </location>
</feature>
<organism evidence="2 3">
    <name type="scientific">Acinetobacter bouvetii</name>
    <dbReference type="NCBI Taxonomy" id="202951"/>
    <lineage>
        <taxon>Bacteria</taxon>
        <taxon>Pseudomonadati</taxon>
        <taxon>Pseudomonadota</taxon>
        <taxon>Gammaproteobacteria</taxon>
        <taxon>Moraxellales</taxon>
        <taxon>Moraxellaceae</taxon>
        <taxon>Acinetobacter</taxon>
    </lineage>
</organism>
<evidence type="ECO:0000256" key="1">
    <source>
        <dbReference type="SAM" id="Phobius"/>
    </source>
</evidence>
<proteinExistence type="predicted"/>
<keyword evidence="1" id="KW-0812">Transmembrane</keyword>
<feature type="transmembrane region" description="Helical" evidence="1">
    <location>
        <begin position="374"/>
        <end position="392"/>
    </location>
</feature>
<keyword evidence="1" id="KW-1133">Transmembrane helix</keyword>
<feature type="transmembrane region" description="Helical" evidence="1">
    <location>
        <begin position="7"/>
        <end position="25"/>
    </location>
</feature>
<gene>
    <name evidence="2" type="ORF">SFB21_2597</name>
</gene>
<dbReference type="Proteomes" id="UP000489961">
    <property type="component" value="Unassembled WGS sequence"/>
</dbReference>
<evidence type="ECO:0000313" key="3">
    <source>
        <dbReference type="Proteomes" id="UP000489961"/>
    </source>
</evidence>
<feature type="transmembrane region" description="Helical" evidence="1">
    <location>
        <begin position="129"/>
        <end position="149"/>
    </location>
</feature>
<feature type="transmembrane region" description="Helical" evidence="1">
    <location>
        <begin position="66"/>
        <end position="84"/>
    </location>
</feature>
<dbReference type="AlphaFoldDB" id="A0A811GG36"/>
<feature type="transmembrane region" description="Helical" evidence="1">
    <location>
        <begin position="347"/>
        <end position="368"/>
    </location>
</feature>
<evidence type="ECO:0008006" key="4">
    <source>
        <dbReference type="Google" id="ProtNLM"/>
    </source>
</evidence>
<name>A0A811GG36_9GAMM</name>
<keyword evidence="1" id="KW-0472">Membrane</keyword>
<evidence type="ECO:0000313" key="2">
    <source>
        <dbReference type="EMBL" id="CAB1220472.1"/>
    </source>
</evidence>
<comment type="caution">
    <text evidence="2">The sequence shown here is derived from an EMBL/GenBank/DDBJ whole genome shotgun (WGS) entry which is preliminary data.</text>
</comment>
<sequence length="406" mass="47349">MRSVATIRISTLRWLLPIIFLYVLAGSLQYIGILSATLCNFIVLFLFLHVFQFYSSWKALRLEWPLLFFIILIFLLHDYYGSPLSYTLTYFYYLMCTVIVAVSGRLYAERFFKNYSNKTSEIFFKISKWFLFLQVVMTIIQSTFTQSYIDFSRASIGYEDAIFGTLFLQSDAALATVCELMILAVYILPSNFRDKFIITIMGIIVIFLGNSKAAQFVVLGLLAIIWLNFFFQKTRLYKYGFGFLIGILVIFLGLVSYTSLSSYIFDFIQQAQYDYDRKDEWVTAPRFAPIGEIFQSGISWLGQGPLTYYNPIDKTWLYNSGFSTIYVLYFDYGLLGFILYFSYQSFLIMKIGLNFVIKLFMFIVLLTYTNFNFALTDISFIFIFNFVLFLIYKIKTSTNVKGKIVC</sequence>
<feature type="transmembrane region" description="Helical" evidence="1">
    <location>
        <begin position="243"/>
        <end position="265"/>
    </location>
</feature>
<reference evidence="2 3" key="1">
    <citation type="submission" date="2020-02" db="EMBL/GenBank/DDBJ databases">
        <authorList>
            <person name="Chaudhuri R."/>
        </authorList>
    </citation>
    <scope>NUCLEOTIDE SEQUENCE [LARGE SCALE GENOMIC DNA]</scope>
    <source>
        <strain evidence="2">SFB21</strain>
    </source>
</reference>
<feature type="transmembrane region" description="Helical" evidence="1">
    <location>
        <begin position="161"/>
        <end position="185"/>
    </location>
</feature>
<accession>A0A811GG36</accession>
<protein>
    <recommendedName>
        <fullName evidence="4">O-antigen ligase domain-containing protein</fullName>
    </recommendedName>
</protein>
<feature type="transmembrane region" description="Helical" evidence="1">
    <location>
        <begin position="214"/>
        <end position="231"/>
    </location>
</feature>
<dbReference type="EMBL" id="CADDTS010000043">
    <property type="protein sequence ID" value="CAB1220472.1"/>
    <property type="molecule type" value="Genomic_DNA"/>
</dbReference>
<feature type="transmembrane region" description="Helical" evidence="1">
    <location>
        <begin position="31"/>
        <end position="54"/>
    </location>
</feature>
<feature type="transmembrane region" description="Helical" evidence="1">
    <location>
        <begin position="316"/>
        <end position="340"/>
    </location>
</feature>